<reference evidence="2 3" key="1">
    <citation type="submission" date="2024-04" db="EMBL/GenBank/DDBJ databases">
        <title>Draft genome sequence of Sessilibacter corallicola NBRC 116591.</title>
        <authorList>
            <person name="Miyakawa T."/>
            <person name="Kusuya Y."/>
            <person name="Miura T."/>
        </authorList>
    </citation>
    <scope>NUCLEOTIDE SEQUENCE [LARGE SCALE GENOMIC DNA]</scope>
    <source>
        <strain evidence="2 3">KU-00831-HH</strain>
    </source>
</reference>
<evidence type="ECO:0000313" key="2">
    <source>
        <dbReference type="EMBL" id="GAA6167043.1"/>
    </source>
</evidence>
<gene>
    <name evidence="2" type="ORF">NBRC116591_08530</name>
</gene>
<name>A0ABQ0A5X7_9GAMM</name>
<feature type="chain" id="PRO_5046257668" evidence="1">
    <location>
        <begin position="23"/>
        <end position="218"/>
    </location>
</feature>
<evidence type="ECO:0000313" key="3">
    <source>
        <dbReference type="Proteomes" id="UP001465153"/>
    </source>
</evidence>
<feature type="signal peptide" evidence="1">
    <location>
        <begin position="1"/>
        <end position="22"/>
    </location>
</feature>
<accession>A0ABQ0A5X7</accession>
<keyword evidence="1" id="KW-0732">Signal</keyword>
<organism evidence="2 3">
    <name type="scientific">Sessilibacter corallicola</name>
    <dbReference type="NCBI Taxonomy" id="2904075"/>
    <lineage>
        <taxon>Bacteria</taxon>
        <taxon>Pseudomonadati</taxon>
        <taxon>Pseudomonadota</taxon>
        <taxon>Gammaproteobacteria</taxon>
        <taxon>Cellvibrionales</taxon>
        <taxon>Cellvibrionaceae</taxon>
        <taxon>Sessilibacter</taxon>
    </lineage>
</organism>
<dbReference type="EMBL" id="BAABWN010000002">
    <property type="protein sequence ID" value="GAA6167043.1"/>
    <property type="molecule type" value="Genomic_DNA"/>
</dbReference>
<dbReference type="RefSeq" id="WP_233087882.1">
    <property type="nucleotide sequence ID" value="NZ_BAABWN010000002.1"/>
</dbReference>
<evidence type="ECO:0000256" key="1">
    <source>
        <dbReference type="SAM" id="SignalP"/>
    </source>
</evidence>
<proteinExistence type="predicted"/>
<comment type="caution">
    <text evidence="2">The sequence shown here is derived from an EMBL/GenBank/DDBJ whole genome shotgun (WGS) entry which is preliminary data.</text>
</comment>
<sequence length="218" mass="24248">MNFRNRQIACLAGLLLALPVAADQTLIGADGREILLKDDGTWDYVSNSIFVDTREGQRVELKPDGSWSYVGLAPVQEETQYRELAIEVAVASADIEEYVSKVGATKNTRKESFTNFYLDVLVASSADAPVDLKALKPEQFSISDNKKKSYPVIEINSDIDQLEPGKSTRLHVKTKGAPGGLIRTRFINVVIQPEAFNTEQAIELEIEYEALDISRKRK</sequence>
<keyword evidence="3" id="KW-1185">Reference proteome</keyword>
<protein>
    <submittedName>
        <fullName evidence="2">Uncharacterized protein</fullName>
    </submittedName>
</protein>
<dbReference type="Proteomes" id="UP001465153">
    <property type="component" value="Unassembled WGS sequence"/>
</dbReference>